<sequence>MGETKSVWLLDSHAKARLIITAPLGPQTQKQESPYAVDTVNTVQSFCVLRQNADSVLAGSCVSITRMRCAAHVYSFGQ</sequence>
<proteinExistence type="predicted"/>
<dbReference type="Proteomes" id="UP000281406">
    <property type="component" value="Unassembled WGS sequence"/>
</dbReference>
<organism evidence="1 2">
    <name type="scientific">Anabarilius grahami</name>
    <name type="common">Kanglang fish</name>
    <name type="synonym">Barilius grahami</name>
    <dbReference type="NCBI Taxonomy" id="495550"/>
    <lineage>
        <taxon>Eukaryota</taxon>
        <taxon>Metazoa</taxon>
        <taxon>Chordata</taxon>
        <taxon>Craniata</taxon>
        <taxon>Vertebrata</taxon>
        <taxon>Euteleostomi</taxon>
        <taxon>Actinopterygii</taxon>
        <taxon>Neopterygii</taxon>
        <taxon>Teleostei</taxon>
        <taxon>Ostariophysi</taxon>
        <taxon>Cypriniformes</taxon>
        <taxon>Xenocyprididae</taxon>
        <taxon>Xenocypridinae</taxon>
        <taxon>Xenocypridinae incertae sedis</taxon>
        <taxon>Anabarilius</taxon>
    </lineage>
</organism>
<dbReference type="EMBL" id="RJVU01057857">
    <property type="protein sequence ID" value="ROK15701.1"/>
    <property type="molecule type" value="Genomic_DNA"/>
</dbReference>
<evidence type="ECO:0000313" key="2">
    <source>
        <dbReference type="Proteomes" id="UP000281406"/>
    </source>
</evidence>
<reference evidence="1 2" key="1">
    <citation type="submission" date="2018-10" db="EMBL/GenBank/DDBJ databases">
        <title>Genome assembly for a Yunnan-Guizhou Plateau 3E fish, Anabarilius grahami (Regan), and its evolutionary and genetic applications.</title>
        <authorList>
            <person name="Jiang W."/>
        </authorList>
    </citation>
    <scope>NUCLEOTIDE SEQUENCE [LARGE SCALE GENOMIC DNA]</scope>
    <source>
        <strain evidence="1">AG-KIZ</strain>
        <tissue evidence="1">Muscle</tissue>
    </source>
</reference>
<keyword evidence="2" id="KW-1185">Reference proteome</keyword>
<protein>
    <submittedName>
        <fullName evidence="1">Uncharacterized protein</fullName>
    </submittedName>
</protein>
<comment type="caution">
    <text evidence="1">The sequence shown here is derived from an EMBL/GenBank/DDBJ whole genome shotgun (WGS) entry which is preliminary data.</text>
</comment>
<accession>A0A3N0XWW8</accession>
<name>A0A3N0XWW8_ANAGA</name>
<evidence type="ECO:0000313" key="1">
    <source>
        <dbReference type="EMBL" id="ROK15701.1"/>
    </source>
</evidence>
<gene>
    <name evidence="1" type="ORF">DPX16_10005</name>
</gene>
<dbReference type="AlphaFoldDB" id="A0A3N0XWW8"/>